<dbReference type="AlphaFoldDB" id="X0TQU2"/>
<evidence type="ECO:0000313" key="1">
    <source>
        <dbReference type="EMBL" id="GAF78470.1"/>
    </source>
</evidence>
<accession>X0TQU2</accession>
<dbReference type="EMBL" id="BARS01003159">
    <property type="protein sequence ID" value="GAF78470.1"/>
    <property type="molecule type" value="Genomic_DNA"/>
</dbReference>
<organism evidence="1">
    <name type="scientific">marine sediment metagenome</name>
    <dbReference type="NCBI Taxonomy" id="412755"/>
    <lineage>
        <taxon>unclassified sequences</taxon>
        <taxon>metagenomes</taxon>
        <taxon>ecological metagenomes</taxon>
    </lineage>
</organism>
<sequence>MAKKIKKSAILTGAVVVVLSVLGLAKYLNIQPGCTLGSNNSATLMLSSLAHLGTQLRAYLSTSNCLSLIKMTCVDTLLFVLIISRLSQIRRVTG</sequence>
<reference evidence="1" key="1">
    <citation type="journal article" date="2014" name="Front. Microbiol.">
        <title>High frequency of phylogenetically diverse reductive dehalogenase-homologous genes in deep subseafloor sedimentary metagenomes.</title>
        <authorList>
            <person name="Kawai M."/>
            <person name="Futagami T."/>
            <person name="Toyoda A."/>
            <person name="Takaki Y."/>
            <person name="Nishi S."/>
            <person name="Hori S."/>
            <person name="Arai W."/>
            <person name="Tsubouchi T."/>
            <person name="Morono Y."/>
            <person name="Uchiyama I."/>
            <person name="Ito T."/>
            <person name="Fujiyama A."/>
            <person name="Inagaki F."/>
            <person name="Takami H."/>
        </authorList>
    </citation>
    <scope>NUCLEOTIDE SEQUENCE</scope>
    <source>
        <strain evidence="1">Expedition CK06-06</strain>
    </source>
</reference>
<gene>
    <name evidence="1" type="ORF">S01H1_06085</name>
</gene>
<name>X0TQU2_9ZZZZ</name>
<protein>
    <submittedName>
        <fullName evidence="1">Uncharacterized protein</fullName>
    </submittedName>
</protein>
<comment type="caution">
    <text evidence="1">The sequence shown here is derived from an EMBL/GenBank/DDBJ whole genome shotgun (WGS) entry which is preliminary data.</text>
</comment>
<proteinExistence type="predicted"/>